<name>A0A096P772_OSTTA</name>
<dbReference type="EMBL" id="CAID01000003">
    <property type="protein sequence ID" value="CEF96972.1"/>
    <property type="molecule type" value="Genomic_DNA"/>
</dbReference>
<accession>A0A096P772</accession>
<dbReference type="RefSeq" id="XP_003077959.2">
    <property type="nucleotide sequence ID" value="XM_003077911.2"/>
</dbReference>
<comment type="caution">
    <text evidence="2">The sequence shown here is derived from an EMBL/GenBank/DDBJ whole genome shotgun (WGS) entry which is preliminary data.</text>
</comment>
<reference evidence="3" key="1">
    <citation type="journal article" date="2006" name="Proc. Natl. Acad. Sci. U.S.A.">
        <title>Genome analysis of the smallest free-living eukaryote Ostreococcus tauri unveils many unique features.</title>
        <authorList>
            <person name="Derelle E."/>
            <person name="Ferraz C."/>
            <person name="Rombauts S."/>
            <person name="Rouze P."/>
            <person name="Worden A.Z."/>
            <person name="Robbens S."/>
            <person name="Partensky F."/>
            <person name="Degroeve S."/>
            <person name="Echeynie S."/>
            <person name="Cooke R."/>
            <person name="Saeys Y."/>
            <person name="Wuyts J."/>
            <person name="Jabbari K."/>
            <person name="Bowler C."/>
            <person name="Panaud O."/>
            <person name="Piegu B."/>
            <person name="Ball S.G."/>
            <person name="Ral J.-P."/>
            <person name="Bouget F.-Y."/>
            <person name="Piganeau G."/>
            <person name="De Baets B."/>
            <person name="Picard A."/>
            <person name="Delseny M."/>
            <person name="Demaille J."/>
            <person name="Van de Peer Y."/>
            <person name="Moreau H."/>
        </authorList>
    </citation>
    <scope>NUCLEOTIDE SEQUENCE [LARGE SCALE GENOMIC DNA]</scope>
    <source>
        <strain evidence="3">OTTH 0595 / CCAP 157/2 / RCC745</strain>
    </source>
</reference>
<feature type="region of interest" description="Disordered" evidence="1">
    <location>
        <begin position="335"/>
        <end position="382"/>
    </location>
</feature>
<evidence type="ECO:0000313" key="2">
    <source>
        <dbReference type="EMBL" id="CEF96972.1"/>
    </source>
</evidence>
<evidence type="ECO:0000313" key="3">
    <source>
        <dbReference type="Proteomes" id="UP000009170"/>
    </source>
</evidence>
<organism evidence="2 3">
    <name type="scientific">Ostreococcus tauri</name>
    <name type="common">Marine green alga</name>
    <dbReference type="NCBI Taxonomy" id="70448"/>
    <lineage>
        <taxon>Eukaryota</taxon>
        <taxon>Viridiplantae</taxon>
        <taxon>Chlorophyta</taxon>
        <taxon>Mamiellophyceae</taxon>
        <taxon>Mamiellales</taxon>
        <taxon>Bathycoccaceae</taxon>
        <taxon>Ostreococcus</taxon>
    </lineage>
</organism>
<reference evidence="2 3" key="2">
    <citation type="journal article" date="2014" name="BMC Genomics">
        <title>An improved genome of the model marine alga Ostreococcus tauri unfolds by assessing Illumina de novo assemblies.</title>
        <authorList>
            <person name="Blanc-Mathieu R."/>
            <person name="Verhelst B."/>
            <person name="Derelle E."/>
            <person name="Rombauts S."/>
            <person name="Bouget F.Y."/>
            <person name="Carre I."/>
            <person name="Chateau A."/>
            <person name="Eyre-Walker A."/>
            <person name="Grimsley N."/>
            <person name="Moreau H."/>
            <person name="Piegu B."/>
            <person name="Rivals E."/>
            <person name="Schackwitz W."/>
            <person name="Van de Peer Y."/>
            <person name="Piganeau G."/>
        </authorList>
    </citation>
    <scope>NUCLEOTIDE SEQUENCE [LARGE SCALE GENOMIC DNA]</scope>
    <source>
        <strain evidence="3">OTTH 0595 / CCAP 157/2 / RCC745</strain>
    </source>
</reference>
<dbReference type="InParanoid" id="A0A096P772"/>
<evidence type="ECO:0000256" key="1">
    <source>
        <dbReference type="SAM" id="MobiDB-lite"/>
    </source>
</evidence>
<proteinExistence type="predicted"/>
<protein>
    <submittedName>
        <fullName evidence="2">Unnamed product</fullName>
    </submittedName>
</protein>
<gene>
    <name evidence="2" type="ORF">OT_ostta03g00470</name>
</gene>
<dbReference type="GeneID" id="9833146"/>
<sequence>MPFWRRSDSYIGAFVQSARKRYVEQTAKACKTARARSAKRRKTNDETVTTLAHGDVDHADAYARLYGTREGGMNRKVMTPAMWSLASKNEYATNDELYRGLPRPDETRDARKQRLDEYVEGLRAKAAAEWFPNKKKAQMWLYGSAFKTHFTLTFDSAFDAIKVLTELSAPFESEDERTMFELELCEAILSPIADEGKMPDGFGDIEMMSDSGWFRFQRKVERLCLEARKLFNAKKVSDSKMFEFLNVFERLNDVFWIFGPNEEIWRGCLNALQAPDKFRYVFQEPKDDSTPYSLHAGTYYWEMMGGTGFDKAIHGDKDSEGYKAFIEEFRAQAREKQQREMEKREEEARKRKEAELRTQRARLEREREQERERERERANQTKKQREYAEWVYRATGKYPVGYEAPPDQKIAAVVPVAEEKDTGEVLITAEKSLDDVLWTRRQKAIGAGNYISIDE</sequence>
<dbReference type="KEGG" id="ota:OT_ostta03g00470"/>
<dbReference type="Proteomes" id="UP000009170">
    <property type="component" value="Unassembled WGS sequence"/>
</dbReference>
<keyword evidence="3" id="KW-1185">Reference proteome</keyword>
<dbReference type="AlphaFoldDB" id="A0A096P772"/>